<dbReference type="EMBL" id="NQJD01000034">
    <property type="protein sequence ID" value="TAA74240.1"/>
    <property type="molecule type" value="Genomic_DNA"/>
</dbReference>
<dbReference type="GO" id="GO:0005829">
    <property type="term" value="C:cytosol"/>
    <property type="evidence" value="ECO:0007669"/>
    <property type="project" value="TreeGrafter"/>
</dbReference>
<dbReference type="UniPathway" id="UPA00124"/>
<evidence type="ECO:0000256" key="3">
    <source>
        <dbReference type="ARBA" id="ARBA00012929"/>
    </source>
</evidence>
<dbReference type="GO" id="GO:0019305">
    <property type="term" value="P:dTDP-rhamnose biosynthetic process"/>
    <property type="evidence" value="ECO:0007669"/>
    <property type="project" value="UniProtKB-UniPathway"/>
</dbReference>
<dbReference type="InterPro" id="IPR036291">
    <property type="entry name" value="NAD(P)-bd_dom_sf"/>
</dbReference>
<dbReference type="CDD" id="cd05254">
    <property type="entry name" value="dTDP_HR_like_SDR_e"/>
    <property type="match status" value="1"/>
</dbReference>
<keyword evidence="6 8" id="KW-0560">Oxidoreductase</keyword>
<evidence type="ECO:0000256" key="5">
    <source>
        <dbReference type="ARBA" id="ARBA00048200"/>
    </source>
</evidence>
<comment type="similarity">
    <text evidence="2 6">Belongs to the dTDP-4-dehydrorhamnose reductase family.</text>
</comment>
<sequence length="290" mass="32022">MKLLITGAGGQLGQDCVRLMRNRHDICALTSTQLNITQADAVRHTVQEVLPDVVINCAAYTAVDACETEQNCCMAVNAHGVANIADACDESGCRLIHISTDYVLDGAKLVPEPYTEEEAVAPISAYGRSKLAGEEAIAARMEDYLILRTAWLYGISGKNFLKTMLRLAMADPKRMIKVVNDQFGSLTWTMTLARQIEQVLDCGLTGIAHATAEGHGTWYVGAKYFLEAMQVDFSLTPCSTSEYPTPAKRPVNSILENSRLKEHGLNVMRPWQEDVDEFVRLHRDELLSGR</sequence>
<proteinExistence type="inferred from homology"/>
<dbReference type="EC" id="1.1.1.133" evidence="3 6"/>
<evidence type="ECO:0000259" key="7">
    <source>
        <dbReference type="Pfam" id="PF04321"/>
    </source>
</evidence>
<evidence type="ECO:0000256" key="2">
    <source>
        <dbReference type="ARBA" id="ARBA00010944"/>
    </source>
</evidence>
<evidence type="ECO:0000313" key="9">
    <source>
        <dbReference type="Proteomes" id="UP000316238"/>
    </source>
</evidence>
<evidence type="ECO:0000256" key="4">
    <source>
        <dbReference type="ARBA" id="ARBA00017099"/>
    </source>
</evidence>
<comment type="pathway">
    <text evidence="1 6">Carbohydrate biosynthesis; dTDP-L-rhamnose biosynthesis.</text>
</comment>
<reference evidence="8" key="1">
    <citation type="submission" date="2017-07" db="EMBL/GenBank/DDBJ databases">
        <title>The cable genome - Insights into the physiology and evolution of filamentous bacteria capable of sulfide oxidation via long distance electron transfer.</title>
        <authorList>
            <person name="Thorup C."/>
            <person name="Bjerg J.T."/>
            <person name="Schreiber L."/>
            <person name="Nielsen L.P."/>
            <person name="Kjeldsen K.U."/>
            <person name="Boesen T."/>
            <person name="Boggild A."/>
            <person name="Meysman F."/>
            <person name="Geelhoed J."/>
            <person name="Schramm A."/>
        </authorList>
    </citation>
    <scope>NUCLEOTIDE SEQUENCE [LARGE SCALE GENOMIC DNA]</scope>
    <source>
        <strain evidence="8">GS</strain>
    </source>
</reference>
<comment type="function">
    <text evidence="6">Catalyzes the reduction of dTDP-6-deoxy-L-lyxo-4-hexulose to yield dTDP-L-rhamnose.</text>
</comment>
<dbReference type="NCBIfam" id="TIGR01214">
    <property type="entry name" value="rmlD"/>
    <property type="match status" value="1"/>
</dbReference>
<dbReference type="Gene3D" id="3.40.50.720">
    <property type="entry name" value="NAD(P)-binding Rossmann-like Domain"/>
    <property type="match status" value="1"/>
</dbReference>
<comment type="caution">
    <text evidence="8">The sequence shown here is derived from an EMBL/GenBank/DDBJ whole genome shotgun (WGS) entry which is preliminary data.</text>
</comment>
<feature type="domain" description="RmlD-like substrate binding" evidence="7">
    <location>
        <begin position="1"/>
        <end position="280"/>
    </location>
</feature>
<dbReference type="Gene3D" id="3.90.25.10">
    <property type="entry name" value="UDP-galactose 4-epimerase, domain 1"/>
    <property type="match status" value="1"/>
</dbReference>
<dbReference type="PANTHER" id="PTHR10491:SF4">
    <property type="entry name" value="METHIONINE ADENOSYLTRANSFERASE 2 SUBUNIT BETA"/>
    <property type="match status" value="1"/>
</dbReference>
<keyword evidence="6" id="KW-0521">NADP</keyword>
<evidence type="ECO:0000256" key="1">
    <source>
        <dbReference type="ARBA" id="ARBA00004781"/>
    </source>
</evidence>
<protein>
    <recommendedName>
        <fullName evidence="4 6">dTDP-4-dehydrorhamnose reductase</fullName>
        <ecNumber evidence="3 6">1.1.1.133</ecNumber>
    </recommendedName>
</protein>
<comment type="catalytic activity">
    <reaction evidence="5">
        <text>dTDP-beta-L-rhamnose + NADP(+) = dTDP-4-dehydro-beta-L-rhamnose + NADPH + H(+)</text>
        <dbReference type="Rhea" id="RHEA:21796"/>
        <dbReference type="ChEBI" id="CHEBI:15378"/>
        <dbReference type="ChEBI" id="CHEBI:57510"/>
        <dbReference type="ChEBI" id="CHEBI:57783"/>
        <dbReference type="ChEBI" id="CHEBI:58349"/>
        <dbReference type="ChEBI" id="CHEBI:62830"/>
        <dbReference type="EC" id="1.1.1.133"/>
    </reaction>
</comment>
<evidence type="ECO:0000256" key="6">
    <source>
        <dbReference type="RuleBase" id="RU364082"/>
    </source>
</evidence>
<dbReference type="GO" id="GO:0008831">
    <property type="term" value="F:dTDP-4-dehydrorhamnose reductase activity"/>
    <property type="evidence" value="ECO:0007669"/>
    <property type="project" value="UniProtKB-EC"/>
</dbReference>
<organism evidence="8 9">
    <name type="scientific">Candidatus Electronema aureum</name>
    <dbReference type="NCBI Taxonomy" id="2005002"/>
    <lineage>
        <taxon>Bacteria</taxon>
        <taxon>Pseudomonadati</taxon>
        <taxon>Thermodesulfobacteriota</taxon>
        <taxon>Desulfobulbia</taxon>
        <taxon>Desulfobulbales</taxon>
        <taxon>Desulfobulbaceae</taxon>
        <taxon>Candidatus Electronema</taxon>
    </lineage>
</organism>
<accession>A0A521FZS0</accession>
<dbReference type="InterPro" id="IPR005913">
    <property type="entry name" value="dTDP_dehydrorham_reduct"/>
</dbReference>
<dbReference type="Pfam" id="PF04321">
    <property type="entry name" value="RmlD_sub_bind"/>
    <property type="match status" value="1"/>
</dbReference>
<dbReference type="AlphaFoldDB" id="A0A521FZS0"/>
<dbReference type="PANTHER" id="PTHR10491">
    <property type="entry name" value="DTDP-4-DEHYDRORHAMNOSE REDUCTASE"/>
    <property type="match status" value="1"/>
</dbReference>
<dbReference type="InterPro" id="IPR029903">
    <property type="entry name" value="RmlD-like-bd"/>
</dbReference>
<evidence type="ECO:0000313" key="8">
    <source>
        <dbReference type="EMBL" id="TAA74240.1"/>
    </source>
</evidence>
<name>A0A521FZS0_9BACT</name>
<dbReference type="Proteomes" id="UP000316238">
    <property type="component" value="Unassembled WGS sequence"/>
</dbReference>
<keyword evidence="9" id="KW-1185">Reference proteome</keyword>
<dbReference type="SUPFAM" id="SSF51735">
    <property type="entry name" value="NAD(P)-binding Rossmann-fold domains"/>
    <property type="match status" value="1"/>
</dbReference>
<gene>
    <name evidence="8" type="ORF">CDV28_13421</name>
</gene>